<comment type="caution">
    <text evidence="1">The sequence shown here is derived from an EMBL/GenBank/DDBJ whole genome shotgun (WGS) entry which is preliminary data.</text>
</comment>
<reference evidence="1" key="1">
    <citation type="submission" date="2023-06" db="EMBL/GenBank/DDBJ databases">
        <authorList>
            <person name="Delattre M."/>
        </authorList>
    </citation>
    <scope>NUCLEOTIDE SEQUENCE</scope>
    <source>
        <strain evidence="1">AF72</strain>
    </source>
</reference>
<dbReference type="EMBL" id="CATQJA010000748">
    <property type="protein sequence ID" value="CAJ0563774.1"/>
    <property type="molecule type" value="Genomic_DNA"/>
</dbReference>
<dbReference type="Proteomes" id="UP001177023">
    <property type="component" value="Unassembled WGS sequence"/>
</dbReference>
<accession>A0AA36C814</accession>
<proteinExistence type="predicted"/>
<dbReference type="AlphaFoldDB" id="A0AA36C814"/>
<gene>
    <name evidence="1" type="ORF">MSPICULIGERA_LOCUS2548</name>
</gene>
<name>A0AA36C814_9BILA</name>
<evidence type="ECO:0000313" key="2">
    <source>
        <dbReference type="Proteomes" id="UP001177023"/>
    </source>
</evidence>
<sequence length="165" mass="18613">MVLLPCTIQELLHFVYTSLPPQELGEESPPRDGNDESGGTSYTIIHRVVKPIDDNAKNNESEEPTKDPLLPAEVPECYVCNAEAGTLVLLQQRIGVKCLNARNYYLKKPLEKRAHKKKCPHKDFDSSQLPTDPELRRTTLREFAATRLWLLSRARHPTAPVPCAD</sequence>
<organism evidence="1 2">
    <name type="scientific">Mesorhabditis spiculigera</name>
    <dbReference type="NCBI Taxonomy" id="96644"/>
    <lineage>
        <taxon>Eukaryota</taxon>
        <taxon>Metazoa</taxon>
        <taxon>Ecdysozoa</taxon>
        <taxon>Nematoda</taxon>
        <taxon>Chromadorea</taxon>
        <taxon>Rhabditida</taxon>
        <taxon>Rhabditina</taxon>
        <taxon>Rhabditomorpha</taxon>
        <taxon>Rhabditoidea</taxon>
        <taxon>Rhabditidae</taxon>
        <taxon>Mesorhabditinae</taxon>
        <taxon>Mesorhabditis</taxon>
    </lineage>
</organism>
<feature type="non-terminal residue" evidence="1">
    <location>
        <position position="165"/>
    </location>
</feature>
<protein>
    <submittedName>
        <fullName evidence="1">Uncharacterized protein</fullName>
    </submittedName>
</protein>
<evidence type="ECO:0000313" key="1">
    <source>
        <dbReference type="EMBL" id="CAJ0563774.1"/>
    </source>
</evidence>
<keyword evidence="2" id="KW-1185">Reference proteome</keyword>